<dbReference type="PANTHER" id="PTHR37951:SF1">
    <property type="entry name" value="TYPE VI SECRETION SYSTEM COMPONENT TSSA1"/>
    <property type="match status" value="1"/>
</dbReference>
<evidence type="ECO:0000256" key="1">
    <source>
        <dbReference type="SAM" id="MobiDB-lite"/>
    </source>
</evidence>
<dbReference type="InterPro" id="IPR010657">
    <property type="entry name" value="ImpA_N"/>
</dbReference>
<organism evidence="3 4">
    <name type="scientific">Vreelandella halophila</name>
    <dbReference type="NCBI Taxonomy" id="86177"/>
    <lineage>
        <taxon>Bacteria</taxon>
        <taxon>Pseudomonadati</taxon>
        <taxon>Pseudomonadota</taxon>
        <taxon>Gammaproteobacteria</taxon>
        <taxon>Oceanospirillales</taxon>
        <taxon>Halomonadaceae</taxon>
        <taxon>Vreelandella</taxon>
    </lineage>
</organism>
<dbReference type="AlphaFoldDB" id="A0A9X4YB52"/>
<protein>
    <submittedName>
        <fullName evidence="3">Type VI secretion system protein TssA</fullName>
    </submittedName>
</protein>
<feature type="region of interest" description="Disordered" evidence="1">
    <location>
        <begin position="282"/>
        <end position="302"/>
    </location>
</feature>
<reference evidence="3 4" key="1">
    <citation type="submission" date="2019-11" db="EMBL/GenBank/DDBJ databases">
        <title>Genome sequences of 17 halophilic strains isolated from different environments.</title>
        <authorList>
            <person name="Furrow R.E."/>
        </authorList>
    </citation>
    <scope>NUCLEOTIDE SEQUENCE [LARGE SCALE GENOMIC DNA]</scope>
    <source>
        <strain evidence="3 4">22507_15_FS</strain>
    </source>
</reference>
<dbReference type="EMBL" id="WMEX01000002">
    <property type="protein sequence ID" value="MYL26025.1"/>
    <property type="molecule type" value="Genomic_DNA"/>
</dbReference>
<sequence length="382" mass="42426">MCVQVMDDTATPLFDFEALLKPISEAHPCGDDTREDDAPDAPYFHLKDLRSQARALERQRQIDGETGDPTQWRELAERIPALLAERSKDLELVAWYVEALCREHGFEGLAHGFDLARRMLEQHWDQLHPLPDEEGMTTRMAPLVGLNGGDAEGTLIQPILEAPVLAHPDSGWIAAWQLEQAAEMTRLDEQKAQQRIASGVPSEEDVARAVRETPLSDLQALSDAIERACSAFTALSEAMDRVMEGEPQPTSHIRSALERCRSIFTHYAGERLERAWAVAASETGDDGAPMPDAEAGRDHATSVQDPVRVAIDSRARALEQLRELAAFFRQTEPHSPVSYAIDQAVRWSELPLPELMQELIEDKNVRDGFARMTGVPLQDAGG</sequence>
<dbReference type="PANTHER" id="PTHR37951">
    <property type="entry name" value="CYTOPLASMIC PROTEIN-RELATED"/>
    <property type="match status" value="1"/>
</dbReference>
<accession>A0A9X4YB52</accession>
<name>A0A9X4YB52_9GAMM</name>
<comment type="caution">
    <text evidence="3">The sequence shown here is derived from an EMBL/GenBank/DDBJ whole genome shotgun (WGS) entry which is preliminary data.</text>
</comment>
<keyword evidence="4" id="KW-1185">Reference proteome</keyword>
<dbReference type="Pfam" id="PF06812">
    <property type="entry name" value="ImpA_N"/>
    <property type="match status" value="1"/>
</dbReference>
<proteinExistence type="predicted"/>
<gene>
    <name evidence="3" type="primary">tssA</name>
    <name evidence="3" type="ORF">GLW01_04375</name>
</gene>
<evidence type="ECO:0000259" key="2">
    <source>
        <dbReference type="Pfam" id="PF06812"/>
    </source>
</evidence>
<dbReference type="NCBIfam" id="TIGR03363">
    <property type="entry name" value="VI_chp_8"/>
    <property type="match status" value="1"/>
</dbReference>
<feature type="domain" description="ImpA N-terminal" evidence="2">
    <location>
        <begin position="20"/>
        <end position="147"/>
    </location>
</feature>
<evidence type="ECO:0000313" key="3">
    <source>
        <dbReference type="EMBL" id="MYL26025.1"/>
    </source>
</evidence>
<dbReference type="InterPro" id="IPR017740">
    <property type="entry name" value="TssA-like"/>
</dbReference>
<evidence type="ECO:0000313" key="4">
    <source>
        <dbReference type="Proteomes" id="UP000460751"/>
    </source>
</evidence>
<dbReference type="Proteomes" id="UP000460751">
    <property type="component" value="Unassembled WGS sequence"/>
</dbReference>